<evidence type="ECO:0000256" key="1">
    <source>
        <dbReference type="ARBA" id="ARBA00004141"/>
    </source>
</evidence>
<reference evidence="7 8" key="1">
    <citation type="journal article" date="2018" name="PLoS Genet.">
        <title>Population sequencing reveals clonal diversity and ancestral inbreeding in the grapevine cultivar Chardonnay.</title>
        <authorList>
            <person name="Roach M.J."/>
            <person name="Johnson D.L."/>
            <person name="Bohlmann J."/>
            <person name="van Vuuren H.J."/>
            <person name="Jones S.J."/>
            <person name="Pretorius I.S."/>
            <person name="Schmidt S.A."/>
            <person name="Borneman A.R."/>
        </authorList>
    </citation>
    <scope>NUCLEOTIDE SEQUENCE [LARGE SCALE GENOMIC DNA]</scope>
    <source>
        <strain evidence="8">cv. Chardonnay</strain>
        <tissue evidence="7">Leaf</tissue>
    </source>
</reference>
<dbReference type="AlphaFoldDB" id="A0A438F035"/>
<gene>
    <name evidence="7" type="ORF">CK203_088541</name>
</gene>
<dbReference type="GO" id="GO:0016020">
    <property type="term" value="C:membrane"/>
    <property type="evidence" value="ECO:0007669"/>
    <property type="project" value="UniProtKB-SubCell"/>
</dbReference>
<dbReference type="Proteomes" id="UP000288805">
    <property type="component" value="Unassembled WGS sequence"/>
</dbReference>
<proteinExistence type="inferred from homology"/>
<evidence type="ECO:0000256" key="2">
    <source>
        <dbReference type="ARBA" id="ARBA00010125"/>
    </source>
</evidence>
<keyword evidence="3 6" id="KW-0812">Transmembrane</keyword>
<comment type="similarity">
    <text evidence="2">Belongs to the UPF0359 family.</text>
</comment>
<name>A0A438F035_VITVI</name>
<evidence type="ECO:0000313" key="8">
    <source>
        <dbReference type="Proteomes" id="UP000288805"/>
    </source>
</evidence>
<evidence type="ECO:0000256" key="4">
    <source>
        <dbReference type="ARBA" id="ARBA00022989"/>
    </source>
</evidence>
<evidence type="ECO:0000256" key="3">
    <source>
        <dbReference type="ARBA" id="ARBA00022692"/>
    </source>
</evidence>
<feature type="transmembrane region" description="Helical" evidence="6">
    <location>
        <begin position="48"/>
        <end position="67"/>
    </location>
</feature>
<evidence type="ECO:0000256" key="6">
    <source>
        <dbReference type="SAM" id="Phobius"/>
    </source>
</evidence>
<dbReference type="Pfam" id="PF10160">
    <property type="entry name" value="Tmemb_40"/>
    <property type="match status" value="1"/>
</dbReference>
<evidence type="ECO:0000256" key="5">
    <source>
        <dbReference type="ARBA" id="ARBA00023136"/>
    </source>
</evidence>
<dbReference type="InterPro" id="IPR018781">
    <property type="entry name" value="TPRA1/CAND2/CAND8"/>
</dbReference>
<accession>A0A438F035</accession>
<keyword evidence="4 6" id="KW-1133">Transmembrane helix</keyword>
<keyword evidence="5 6" id="KW-0472">Membrane</keyword>
<comment type="subcellular location">
    <subcellularLocation>
        <location evidence="1">Membrane</location>
        <topology evidence="1">Multi-pass membrane protein</topology>
    </subcellularLocation>
</comment>
<protein>
    <submittedName>
        <fullName evidence="7">Uncharacterized protein</fullName>
    </submittedName>
</protein>
<organism evidence="7 8">
    <name type="scientific">Vitis vinifera</name>
    <name type="common">Grape</name>
    <dbReference type="NCBI Taxonomy" id="29760"/>
    <lineage>
        <taxon>Eukaryota</taxon>
        <taxon>Viridiplantae</taxon>
        <taxon>Streptophyta</taxon>
        <taxon>Embryophyta</taxon>
        <taxon>Tracheophyta</taxon>
        <taxon>Spermatophyta</taxon>
        <taxon>Magnoliopsida</taxon>
        <taxon>eudicotyledons</taxon>
        <taxon>Gunneridae</taxon>
        <taxon>Pentapetalae</taxon>
        <taxon>rosids</taxon>
        <taxon>Vitales</taxon>
        <taxon>Vitaceae</taxon>
        <taxon>Viteae</taxon>
        <taxon>Vitis</taxon>
    </lineage>
</organism>
<evidence type="ECO:0000313" key="7">
    <source>
        <dbReference type="EMBL" id="RVW53305.1"/>
    </source>
</evidence>
<dbReference type="EMBL" id="QGNW01001150">
    <property type="protein sequence ID" value="RVW53305.1"/>
    <property type="molecule type" value="Genomic_DNA"/>
</dbReference>
<sequence>MRSLEGVAESPLSTVLNLTLQEEKYNLTLKEGNYGPRFYGWLFECHGFWHNVALIVPSALFVLYLGFRQGRASRSSHMGDLIS</sequence>
<comment type="caution">
    <text evidence="7">The sequence shown here is derived from an EMBL/GenBank/DDBJ whole genome shotgun (WGS) entry which is preliminary data.</text>
</comment>